<dbReference type="EMBL" id="WHOR01000115">
    <property type="protein sequence ID" value="NUB20706.1"/>
    <property type="molecule type" value="Genomic_DNA"/>
</dbReference>
<evidence type="ECO:0000313" key="3">
    <source>
        <dbReference type="Proteomes" id="UP000639419"/>
    </source>
</evidence>
<comment type="caution">
    <text evidence="2">The sequence shown here is derived from an EMBL/GenBank/DDBJ whole genome shotgun (WGS) entry which is preliminary data.</text>
</comment>
<gene>
    <name evidence="2" type="ORF">GBZ26_16040</name>
</gene>
<dbReference type="RefSeq" id="WP_174439698.1">
    <property type="nucleotide sequence ID" value="NZ_BAABCC010000004.1"/>
</dbReference>
<accession>A0ABX2KVV7</accession>
<keyword evidence="3" id="KW-1185">Reference proteome</keyword>
<protein>
    <submittedName>
        <fullName evidence="2">DUF4263 domain-containing protein</fullName>
    </submittedName>
</protein>
<sequence>MALNPYRSNRRTETADYGDLIFTGADKKKWTISFQPNQRGLEEASYQRKSNDFDEVAYDLLGALSSPRQGKDVGVTSSLRPDVITPPAGPILLVSADVNAKILDTFPINTTSSNRGLFDPKYGKIKSIRFEGLWLSTAEDLEDALREINRLPMGFVRSPQYGMGIDYELSAITDTLGNLDIDRIVVRSGLRMGLPKVEGRSYILAKVQFDELRRAIRRVHEKALDQAGDEKDRISHNHLLSAVDPVGHPEQPPIYRKDGVTAVIASRSGDSLSEADQRTVIAAARSAAKPAAKREPQALLRLSREIEVVTLEELVEKLKKLIEKKTKENGWQKFFEKNPFVLRLAFGFPVVQMQEQVSVGGGKFNRTGEKISDFALKAAATGNLLLVEIKTAETPLFDNAPYRGGVYAPSRDLSGSVNQILDQRLQLQTHLPVLKHCSGIHDVESYAVQGVVIIGRTPTDRDQKKSLELFRHGLKSVLVITFDEMLAKLEDLVGFLRVPDAEGPSSGVADNTLNGTAAAAPKSAAILSVRRRAKGASA</sequence>
<feature type="domain" description="Shedu protein SduA C-terminal" evidence="1">
    <location>
        <begin position="326"/>
        <end position="486"/>
    </location>
</feature>
<dbReference type="InterPro" id="IPR025359">
    <property type="entry name" value="SduA_C"/>
</dbReference>
<evidence type="ECO:0000313" key="2">
    <source>
        <dbReference type="EMBL" id="NUB20706.1"/>
    </source>
</evidence>
<evidence type="ECO:0000259" key="1">
    <source>
        <dbReference type="Pfam" id="PF14082"/>
    </source>
</evidence>
<dbReference type="Proteomes" id="UP000639419">
    <property type="component" value="Unassembled WGS sequence"/>
</dbReference>
<organism evidence="2 3">
    <name type="scientific">Azospirillum formosense</name>
    <dbReference type="NCBI Taxonomy" id="861533"/>
    <lineage>
        <taxon>Bacteria</taxon>
        <taxon>Pseudomonadati</taxon>
        <taxon>Pseudomonadota</taxon>
        <taxon>Alphaproteobacteria</taxon>
        <taxon>Rhodospirillales</taxon>
        <taxon>Azospirillaceae</taxon>
        <taxon>Azospirillum</taxon>
    </lineage>
</organism>
<dbReference type="Pfam" id="PF14082">
    <property type="entry name" value="SduA_C"/>
    <property type="match status" value="1"/>
</dbReference>
<proteinExistence type="predicted"/>
<reference evidence="2 3" key="1">
    <citation type="submission" date="2019-10" db="EMBL/GenBank/DDBJ databases">
        <title>Genome sequence of Azospirillum formosense CC-Nfb-7.</title>
        <authorList>
            <person name="Ambrosini A."/>
            <person name="Sant'Anna F.H."/>
            <person name="Cassan F.D."/>
            <person name="Souza E.M."/>
            <person name="Passaglia L.M.P."/>
        </authorList>
    </citation>
    <scope>NUCLEOTIDE SEQUENCE [LARGE SCALE GENOMIC DNA]</scope>
    <source>
        <strain evidence="2 3">CC-NFb-7</strain>
    </source>
</reference>
<name>A0ABX2KVV7_9PROT</name>